<dbReference type="SMART" id="SM00273">
    <property type="entry name" value="ENTH"/>
    <property type="match status" value="1"/>
</dbReference>
<dbReference type="GO" id="GO:0005886">
    <property type="term" value="C:plasma membrane"/>
    <property type="evidence" value="ECO:0007669"/>
    <property type="project" value="TreeGrafter"/>
</dbReference>
<dbReference type="GO" id="GO:0030276">
    <property type="term" value="F:clathrin binding"/>
    <property type="evidence" value="ECO:0007669"/>
    <property type="project" value="TreeGrafter"/>
</dbReference>
<accession>A0A9W8AXX3</accession>
<evidence type="ECO:0000256" key="1">
    <source>
        <dbReference type="SAM" id="MobiDB-lite"/>
    </source>
</evidence>
<dbReference type="InterPro" id="IPR013809">
    <property type="entry name" value="ENTH"/>
</dbReference>
<dbReference type="EMBL" id="JANBQB010000755">
    <property type="protein sequence ID" value="KAJ1973796.1"/>
    <property type="molecule type" value="Genomic_DNA"/>
</dbReference>
<dbReference type="GO" id="GO:0005543">
    <property type="term" value="F:phospholipid binding"/>
    <property type="evidence" value="ECO:0007669"/>
    <property type="project" value="TreeGrafter"/>
</dbReference>
<dbReference type="FunFam" id="1.25.40.90:FF:000006">
    <property type="entry name" value="Clathrin interactor 1"/>
    <property type="match status" value="1"/>
</dbReference>
<dbReference type="Gene3D" id="1.25.40.90">
    <property type="match status" value="1"/>
</dbReference>
<dbReference type="OrthoDB" id="4033880at2759"/>
<organism evidence="3 4">
    <name type="scientific">Dimargaris verticillata</name>
    <dbReference type="NCBI Taxonomy" id="2761393"/>
    <lineage>
        <taxon>Eukaryota</taxon>
        <taxon>Fungi</taxon>
        <taxon>Fungi incertae sedis</taxon>
        <taxon>Zoopagomycota</taxon>
        <taxon>Kickxellomycotina</taxon>
        <taxon>Dimargaritomycetes</taxon>
        <taxon>Dimargaritales</taxon>
        <taxon>Dimargaritaceae</taxon>
        <taxon>Dimargaris</taxon>
    </lineage>
</organism>
<dbReference type="PANTHER" id="PTHR12276:SF45">
    <property type="entry name" value="CLATHRIN INTERACTOR 1"/>
    <property type="match status" value="1"/>
</dbReference>
<feature type="compositionally biased region" description="Polar residues" evidence="1">
    <location>
        <begin position="291"/>
        <end position="302"/>
    </location>
</feature>
<dbReference type="GO" id="GO:0006895">
    <property type="term" value="P:Golgi to endosome transport"/>
    <property type="evidence" value="ECO:0007669"/>
    <property type="project" value="TreeGrafter"/>
</dbReference>
<dbReference type="GO" id="GO:0005768">
    <property type="term" value="C:endosome"/>
    <property type="evidence" value="ECO:0007669"/>
    <property type="project" value="TreeGrafter"/>
</dbReference>
<dbReference type="AlphaFoldDB" id="A0A9W8AXX3"/>
<proteinExistence type="predicted"/>
<keyword evidence="4" id="KW-1185">Reference proteome</keyword>
<feature type="domain" description="ENTH" evidence="2">
    <location>
        <begin position="18"/>
        <end position="151"/>
    </location>
</feature>
<protein>
    <submittedName>
        <fullName evidence="3">Epsin-3, clathrin recruitment and traffic between the Golgi and endosome</fullName>
    </submittedName>
</protein>
<dbReference type="Proteomes" id="UP001151582">
    <property type="component" value="Unassembled WGS sequence"/>
</dbReference>
<sequence>MDSISLWDVKDMINKVKNAVMNYTEMEIKVNEATNSDPWGASSTLMKEIATGTHNFQQFNEIMPFIYKRFSDSEAHQWREIYKALTLLEYLAKNGSERVIDDAKGHITLIKMLRSFHYIDDQGKDQGINVRQRSKELVDLLQSSTKLREERKKAKANRNKYTGVSSAAGGFGSYSGFGNTTNSSAYNDFANESETSSPYSQYDAETQSTGSSRPARNAAGSSRSHRSEAQPTPKPPSPPAAEPAPNLLDFDDDFVAPTPPAVTTASIPAAADDDWGDFQSTTPTAPLGHSATPQQPTMTSAAPLQPTPVAHSTLTSSANTLAADFDLLGVNDSAAPAMTPMGQQAPFTSPPLSTNSPAMGTTATSTIASSPSACAAMSPAAGKKSDIWSQNSSLVSLDLLGSS</sequence>
<dbReference type="PROSITE" id="PS50942">
    <property type="entry name" value="ENTH"/>
    <property type="match status" value="1"/>
</dbReference>
<dbReference type="GO" id="GO:0005829">
    <property type="term" value="C:cytosol"/>
    <property type="evidence" value="ECO:0007669"/>
    <property type="project" value="GOC"/>
</dbReference>
<dbReference type="CDD" id="cd16992">
    <property type="entry name" value="ENTH_Ent3"/>
    <property type="match status" value="1"/>
</dbReference>
<feature type="compositionally biased region" description="Low complexity" evidence="1">
    <location>
        <begin position="361"/>
        <end position="381"/>
    </location>
</feature>
<evidence type="ECO:0000313" key="4">
    <source>
        <dbReference type="Proteomes" id="UP001151582"/>
    </source>
</evidence>
<gene>
    <name evidence="3" type="primary">ENT3</name>
    <name evidence="3" type="ORF">H4R34_004951</name>
</gene>
<feature type="region of interest" description="Disordered" evidence="1">
    <location>
        <begin position="351"/>
        <end position="387"/>
    </location>
</feature>
<reference evidence="3" key="1">
    <citation type="submission" date="2022-07" db="EMBL/GenBank/DDBJ databases">
        <title>Phylogenomic reconstructions and comparative analyses of Kickxellomycotina fungi.</title>
        <authorList>
            <person name="Reynolds N.K."/>
            <person name="Stajich J.E."/>
            <person name="Barry K."/>
            <person name="Grigoriev I.V."/>
            <person name="Crous P."/>
            <person name="Smith M.E."/>
        </authorList>
    </citation>
    <scope>NUCLEOTIDE SEQUENCE</scope>
    <source>
        <strain evidence="3">RSA 567</strain>
    </source>
</reference>
<dbReference type="GO" id="GO:0030125">
    <property type="term" value="C:clathrin vesicle coat"/>
    <property type="evidence" value="ECO:0007669"/>
    <property type="project" value="TreeGrafter"/>
</dbReference>
<name>A0A9W8AXX3_9FUNG</name>
<evidence type="ECO:0000259" key="2">
    <source>
        <dbReference type="PROSITE" id="PS50942"/>
    </source>
</evidence>
<feature type="compositionally biased region" description="Pro residues" evidence="1">
    <location>
        <begin position="232"/>
        <end position="242"/>
    </location>
</feature>
<feature type="compositionally biased region" description="Polar residues" evidence="1">
    <location>
        <begin position="188"/>
        <end position="222"/>
    </location>
</feature>
<dbReference type="Pfam" id="PF01417">
    <property type="entry name" value="ENTH"/>
    <property type="match status" value="1"/>
</dbReference>
<evidence type="ECO:0000313" key="3">
    <source>
        <dbReference type="EMBL" id="KAJ1973796.1"/>
    </source>
</evidence>
<comment type="caution">
    <text evidence="3">The sequence shown here is derived from an EMBL/GenBank/DDBJ whole genome shotgun (WGS) entry which is preliminary data.</text>
</comment>
<dbReference type="GO" id="GO:0006897">
    <property type="term" value="P:endocytosis"/>
    <property type="evidence" value="ECO:0007669"/>
    <property type="project" value="TreeGrafter"/>
</dbReference>
<feature type="non-terminal residue" evidence="3">
    <location>
        <position position="1"/>
    </location>
</feature>
<dbReference type="InterPro" id="IPR008942">
    <property type="entry name" value="ENTH_VHS"/>
</dbReference>
<feature type="region of interest" description="Disordered" evidence="1">
    <location>
        <begin position="188"/>
        <end position="312"/>
    </location>
</feature>
<dbReference type="SUPFAM" id="SSF48464">
    <property type="entry name" value="ENTH/VHS domain"/>
    <property type="match status" value="1"/>
</dbReference>
<dbReference type="PANTHER" id="PTHR12276">
    <property type="entry name" value="EPSIN/ENT-RELATED"/>
    <property type="match status" value="1"/>
</dbReference>